<accession>A0A1X0CLY5</accession>
<evidence type="ECO:0000313" key="5">
    <source>
        <dbReference type="Proteomes" id="UP000192772"/>
    </source>
</evidence>
<dbReference type="GO" id="GO:0006310">
    <property type="term" value="P:DNA recombination"/>
    <property type="evidence" value="ECO:0007669"/>
    <property type="project" value="UniProtKB-KW"/>
</dbReference>
<dbReference type="GO" id="GO:0015074">
    <property type="term" value="P:DNA integration"/>
    <property type="evidence" value="ECO:0007669"/>
    <property type="project" value="InterPro"/>
</dbReference>
<sequence>MYALAVLFAAYTGVRASELQGLQVGDVTLSDIPGTVGNVRVVRTKKKVRAAEGALADGESTHGSLSSQSKGGSLSSTTRWIEGTPKSDASTNRVVPLAPWLADDLRDYLTTVHPFAGKHPHAPLFPGRRTRAGIRPLSATVELDEQLQHAEFVAGFDWAKPIVVDNVYHNYFQPACKALGLGSVRFHDLRHTFATLALSAGEHYMQVSKWLGHSSYVLTLTTYADYIAEDDTAAPNFQRPTAAVSKNVVPLKRNAN</sequence>
<dbReference type="InterPro" id="IPR002104">
    <property type="entry name" value="Integrase_catalytic"/>
</dbReference>
<evidence type="ECO:0000256" key="1">
    <source>
        <dbReference type="ARBA" id="ARBA00023172"/>
    </source>
</evidence>
<reference evidence="4 5" key="1">
    <citation type="submission" date="2017-02" db="EMBL/GenBank/DDBJ databases">
        <title>The new phylogeny of genus Mycobacterium.</title>
        <authorList>
            <person name="Tortoli E."/>
            <person name="Trovato A."/>
            <person name="Cirillo D.M."/>
        </authorList>
    </citation>
    <scope>NUCLEOTIDE SEQUENCE [LARGE SCALE GENOMIC DNA]</scope>
    <source>
        <strain evidence="4 5">FI-09383</strain>
    </source>
</reference>
<comment type="caution">
    <text evidence="4">The sequence shown here is derived from an EMBL/GenBank/DDBJ whole genome shotgun (WGS) entry which is preliminary data.</text>
</comment>
<dbReference type="AlphaFoldDB" id="A0A1X0CLY5"/>
<dbReference type="Proteomes" id="UP000192772">
    <property type="component" value="Unassembled WGS sequence"/>
</dbReference>
<proteinExistence type="predicted"/>
<feature type="compositionally biased region" description="Low complexity" evidence="2">
    <location>
        <begin position="63"/>
        <end position="76"/>
    </location>
</feature>
<dbReference type="Pfam" id="PF00589">
    <property type="entry name" value="Phage_integrase"/>
    <property type="match status" value="1"/>
</dbReference>
<dbReference type="EMBL" id="MVHP01000034">
    <property type="protein sequence ID" value="ORA61085.1"/>
    <property type="molecule type" value="Genomic_DNA"/>
</dbReference>
<evidence type="ECO:0000256" key="2">
    <source>
        <dbReference type="SAM" id="MobiDB-lite"/>
    </source>
</evidence>
<protein>
    <recommendedName>
        <fullName evidence="3">Tyr recombinase domain-containing protein</fullName>
    </recommendedName>
</protein>
<evidence type="ECO:0000259" key="3">
    <source>
        <dbReference type="PROSITE" id="PS51898"/>
    </source>
</evidence>
<dbReference type="PANTHER" id="PTHR30349:SF64">
    <property type="entry name" value="PROPHAGE INTEGRASE INTD-RELATED"/>
    <property type="match status" value="1"/>
</dbReference>
<evidence type="ECO:0000313" key="4">
    <source>
        <dbReference type="EMBL" id="ORA61085.1"/>
    </source>
</evidence>
<dbReference type="InterPro" id="IPR050090">
    <property type="entry name" value="Tyrosine_recombinase_XerCD"/>
</dbReference>
<feature type="region of interest" description="Disordered" evidence="2">
    <location>
        <begin position="51"/>
        <end position="89"/>
    </location>
</feature>
<dbReference type="PROSITE" id="PS51898">
    <property type="entry name" value="TYR_RECOMBINASE"/>
    <property type="match status" value="1"/>
</dbReference>
<name>A0A1X0CLY5_9MYCO</name>
<gene>
    <name evidence="4" type="ORF">BST23_22350</name>
</gene>
<dbReference type="InterPro" id="IPR013762">
    <property type="entry name" value="Integrase-like_cat_sf"/>
</dbReference>
<dbReference type="SUPFAM" id="SSF56349">
    <property type="entry name" value="DNA breaking-rejoining enzymes"/>
    <property type="match status" value="1"/>
</dbReference>
<dbReference type="Gene3D" id="1.10.443.10">
    <property type="entry name" value="Intergrase catalytic core"/>
    <property type="match status" value="1"/>
</dbReference>
<organism evidence="4 5">
    <name type="scientific">Mycolicibacterium elephantis</name>
    <dbReference type="NCBI Taxonomy" id="81858"/>
    <lineage>
        <taxon>Bacteria</taxon>
        <taxon>Bacillati</taxon>
        <taxon>Actinomycetota</taxon>
        <taxon>Actinomycetes</taxon>
        <taxon>Mycobacteriales</taxon>
        <taxon>Mycobacteriaceae</taxon>
        <taxon>Mycolicibacterium</taxon>
    </lineage>
</organism>
<dbReference type="STRING" id="81858.BST23_22350"/>
<dbReference type="PANTHER" id="PTHR30349">
    <property type="entry name" value="PHAGE INTEGRASE-RELATED"/>
    <property type="match status" value="1"/>
</dbReference>
<dbReference type="InterPro" id="IPR011010">
    <property type="entry name" value="DNA_brk_join_enz"/>
</dbReference>
<feature type="domain" description="Tyr recombinase" evidence="3">
    <location>
        <begin position="1"/>
        <end position="236"/>
    </location>
</feature>
<dbReference type="GO" id="GO:0003677">
    <property type="term" value="F:DNA binding"/>
    <property type="evidence" value="ECO:0007669"/>
    <property type="project" value="InterPro"/>
</dbReference>
<dbReference type="CDD" id="cd01189">
    <property type="entry name" value="INT_ICEBs1_C_like"/>
    <property type="match status" value="1"/>
</dbReference>
<keyword evidence="1" id="KW-0233">DNA recombination</keyword>